<proteinExistence type="predicted"/>
<evidence type="ECO:0000313" key="2">
    <source>
        <dbReference type="Proteomes" id="UP001257234"/>
    </source>
</evidence>
<sequence length="168" mass="18323">MLMRRNIIFTFFIILFVSIYSFGQNSASATFTASVNIVEPISIQTTANMNFASIDARNGGTVILNPDHSRISTGDVQLDNSANVSAATFEVNGQNGYSYNINISQNSFRMVNGTSEIVIRDFNTNSNKSTLNSDSQTINVGATLDIQANQEPGLYTTPTPIEIMVSYN</sequence>
<name>A0ABU1EPS9_9FLAO</name>
<evidence type="ECO:0000313" key="1">
    <source>
        <dbReference type="EMBL" id="MDR5590218.1"/>
    </source>
</evidence>
<accession>A0ABU1EPS9</accession>
<reference evidence="2" key="1">
    <citation type="submission" date="2023-07" db="EMBL/GenBank/DDBJ databases">
        <title>Christiangramia sp. SM2212., a novel bacterium of the family Flavobacteriaceae isolated from the sea sediment.</title>
        <authorList>
            <person name="Wang J."/>
            <person name="Zhang X."/>
        </authorList>
    </citation>
    <scope>NUCLEOTIDE SEQUENCE [LARGE SCALE GENOMIC DNA]</scope>
    <source>
        <strain evidence="2">SM2212</strain>
    </source>
</reference>
<organism evidence="1 2">
    <name type="scientific">Christiangramia sediminicola</name>
    <dbReference type="NCBI Taxonomy" id="3073267"/>
    <lineage>
        <taxon>Bacteria</taxon>
        <taxon>Pseudomonadati</taxon>
        <taxon>Bacteroidota</taxon>
        <taxon>Flavobacteriia</taxon>
        <taxon>Flavobacteriales</taxon>
        <taxon>Flavobacteriaceae</taxon>
        <taxon>Christiangramia</taxon>
    </lineage>
</organism>
<comment type="caution">
    <text evidence="1">The sequence shown here is derived from an EMBL/GenBank/DDBJ whole genome shotgun (WGS) entry which is preliminary data.</text>
</comment>
<dbReference type="RefSeq" id="WP_309561095.1">
    <property type="nucleotide sequence ID" value="NZ_JAVJIU010000002.1"/>
</dbReference>
<gene>
    <name evidence="1" type="ORF">RE431_06180</name>
</gene>
<dbReference type="EMBL" id="JAVJIU010000002">
    <property type="protein sequence ID" value="MDR5590218.1"/>
    <property type="molecule type" value="Genomic_DNA"/>
</dbReference>
<keyword evidence="2" id="KW-1185">Reference proteome</keyword>
<dbReference type="Pfam" id="PF14352">
    <property type="entry name" value="DUF4402"/>
    <property type="match status" value="1"/>
</dbReference>
<dbReference type="Proteomes" id="UP001257234">
    <property type="component" value="Unassembled WGS sequence"/>
</dbReference>
<dbReference type="InterPro" id="IPR025514">
    <property type="entry name" value="DUF4402"/>
</dbReference>
<protein>
    <submittedName>
        <fullName evidence="1">DUF4402 domain-containing protein</fullName>
    </submittedName>
</protein>